<proteinExistence type="predicted"/>
<evidence type="ECO:0000256" key="1">
    <source>
        <dbReference type="SAM" id="MobiDB-lite"/>
    </source>
</evidence>
<reference evidence="2 3" key="1">
    <citation type="journal article" date="2009" name="Science">
        <title>Green evolution and dynamic adaptations revealed by genomes of the marine picoeukaryotes Micromonas.</title>
        <authorList>
            <person name="Worden A.Z."/>
            <person name="Lee J.H."/>
            <person name="Mock T."/>
            <person name="Rouze P."/>
            <person name="Simmons M.P."/>
            <person name="Aerts A.L."/>
            <person name="Allen A.E."/>
            <person name="Cuvelier M.L."/>
            <person name="Derelle E."/>
            <person name="Everett M.V."/>
            <person name="Foulon E."/>
            <person name="Grimwood J."/>
            <person name="Gundlach H."/>
            <person name="Henrissat B."/>
            <person name="Napoli C."/>
            <person name="McDonald S.M."/>
            <person name="Parker M.S."/>
            <person name="Rombauts S."/>
            <person name="Salamov A."/>
            <person name="Von Dassow P."/>
            <person name="Badger J.H."/>
            <person name="Coutinho P.M."/>
            <person name="Demir E."/>
            <person name="Dubchak I."/>
            <person name="Gentemann C."/>
            <person name="Eikrem W."/>
            <person name="Gready J.E."/>
            <person name="John U."/>
            <person name="Lanier W."/>
            <person name="Lindquist E.A."/>
            <person name="Lucas S."/>
            <person name="Mayer K.F."/>
            <person name="Moreau H."/>
            <person name="Not F."/>
            <person name="Otillar R."/>
            <person name="Panaud O."/>
            <person name="Pangilinan J."/>
            <person name="Paulsen I."/>
            <person name="Piegu B."/>
            <person name="Poliakov A."/>
            <person name="Robbens S."/>
            <person name="Schmutz J."/>
            <person name="Toulza E."/>
            <person name="Wyss T."/>
            <person name="Zelensky A."/>
            <person name="Zhou K."/>
            <person name="Armbrust E.V."/>
            <person name="Bhattacharya D."/>
            <person name="Goodenough U.W."/>
            <person name="Van de Peer Y."/>
            <person name="Grigoriev I.V."/>
        </authorList>
    </citation>
    <scope>NUCLEOTIDE SEQUENCE [LARGE SCALE GENOMIC DNA]</scope>
    <source>
        <strain evidence="2 3">CCMP1545</strain>
    </source>
</reference>
<accession>C1MRE9</accession>
<dbReference type="AlphaFoldDB" id="C1MRE9"/>
<feature type="region of interest" description="Disordered" evidence="1">
    <location>
        <begin position="1"/>
        <end position="65"/>
    </location>
</feature>
<gene>
    <name evidence="2" type="ORF">MICPUCDRAFT_57629</name>
</gene>
<name>C1MRE9_MICPC</name>
<dbReference type="EMBL" id="GG663738">
    <property type="protein sequence ID" value="EEH57865.1"/>
    <property type="molecule type" value="Genomic_DNA"/>
</dbReference>
<evidence type="ECO:0000313" key="2">
    <source>
        <dbReference type="EMBL" id="EEH57865.1"/>
    </source>
</evidence>
<dbReference type="GeneID" id="9683735"/>
<feature type="compositionally biased region" description="Polar residues" evidence="1">
    <location>
        <begin position="44"/>
        <end position="53"/>
    </location>
</feature>
<keyword evidence="3" id="KW-1185">Reference proteome</keyword>
<dbReference type="RefSeq" id="XP_003057914.1">
    <property type="nucleotide sequence ID" value="XM_003057868.1"/>
</dbReference>
<evidence type="ECO:0000313" key="3">
    <source>
        <dbReference type="Proteomes" id="UP000001876"/>
    </source>
</evidence>
<dbReference type="Proteomes" id="UP000001876">
    <property type="component" value="Unassembled WGS sequence"/>
</dbReference>
<organism evidence="3">
    <name type="scientific">Micromonas pusilla (strain CCMP1545)</name>
    <name type="common">Picoplanktonic green alga</name>
    <dbReference type="NCBI Taxonomy" id="564608"/>
    <lineage>
        <taxon>Eukaryota</taxon>
        <taxon>Viridiplantae</taxon>
        <taxon>Chlorophyta</taxon>
        <taxon>Mamiellophyceae</taxon>
        <taxon>Mamiellales</taxon>
        <taxon>Mamiellaceae</taxon>
        <taxon>Micromonas</taxon>
    </lineage>
</organism>
<sequence>MRSCRIPLARSAHNAPRLSAAPGASCMGRKPKGPPVLSLHASADASSPGQRAQLQPPRPSPVNLEDVPEFADEIRRREQASRFQILVQAVMVGTLLYRWFKNRNKGNKPKPPRDPPSQR</sequence>
<dbReference type="KEGG" id="mpp:MICPUCDRAFT_57629"/>
<protein>
    <submittedName>
        <fullName evidence="2">Predicted protein</fullName>
    </submittedName>
</protein>